<evidence type="ECO:0000313" key="1">
    <source>
        <dbReference type="EMBL" id="HEQ88365.1"/>
    </source>
</evidence>
<reference evidence="2" key="1">
    <citation type="journal article" date="2020" name="mSystems">
        <title>Genome- and Community-Level Interaction Insights into Carbon Utilization and Element Cycling Functions of Hydrothermarchaeota in Hydrothermal Sediment.</title>
        <authorList>
            <person name="Zhou Z."/>
            <person name="Liu Y."/>
            <person name="Xu W."/>
            <person name="Pan J."/>
            <person name="Luo Z.H."/>
            <person name="Li M."/>
        </authorList>
    </citation>
    <scope>NUCLEOTIDE SEQUENCE [LARGE SCALE GENOMIC DNA]</scope>
    <source>
        <strain evidence="1">SpSt-186</strain>
        <strain evidence="2">SpSt-299</strain>
    </source>
</reference>
<comment type="caution">
    <text evidence="2">The sequence shown here is derived from an EMBL/GenBank/DDBJ whole genome shotgun (WGS) entry which is preliminary data.</text>
</comment>
<dbReference type="EMBL" id="DSHW01000226">
    <property type="protein sequence ID" value="HEQ88365.1"/>
    <property type="molecule type" value="Genomic_DNA"/>
</dbReference>
<dbReference type="AlphaFoldDB" id="A0A7C2N9S6"/>
<evidence type="ECO:0000313" key="2">
    <source>
        <dbReference type="EMBL" id="HET47504.1"/>
    </source>
</evidence>
<proteinExistence type="predicted"/>
<dbReference type="EMBL" id="DSMR01000366">
    <property type="protein sequence ID" value="HET47504.1"/>
    <property type="molecule type" value="Genomic_DNA"/>
</dbReference>
<sequence length="79" mass="8876">MPADVLEELLLLCRAAAEAGEDWRRRLEREWLPHTIAANEAKVRQALASWKGFAPETREALENAVLAALDEAMDQAGYR</sequence>
<gene>
    <name evidence="1" type="ORF">ENP06_03020</name>
    <name evidence="2" type="ORF">ENQ31_05020</name>
</gene>
<name>A0A7C2N9S6_9BACT</name>
<accession>A0A7C2N9S6</accession>
<organism evidence="2">
    <name type="scientific">Thermoanaerobaculum aquaticum</name>
    <dbReference type="NCBI Taxonomy" id="1312852"/>
    <lineage>
        <taxon>Bacteria</taxon>
        <taxon>Pseudomonadati</taxon>
        <taxon>Acidobacteriota</taxon>
        <taxon>Thermoanaerobaculia</taxon>
        <taxon>Thermoanaerobaculales</taxon>
        <taxon>Thermoanaerobaculaceae</taxon>
        <taxon>Thermoanaerobaculum</taxon>
    </lineage>
</organism>
<protein>
    <submittedName>
        <fullName evidence="2">Uncharacterized protein</fullName>
    </submittedName>
</protein>